<dbReference type="Pfam" id="PF00239">
    <property type="entry name" value="Resolvase"/>
    <property type="match status" value="1"/>
</dbReference>
<protein>
    <submittedName>
        <fullName evidence="2">Recombinase family protein</fullName>
    </submittedName>
</protein>
<dbReference type="AlphaFoldDB" id="A0AAU2VZF5"/>
<sequence>MASTSPSDDPGTKMMVNVLAAMLEFQRDAISENTREGVAAAEAAGKTLGRPAALDPDQAAQVVEAFGEGTAVKALARQHQAARCAPLRRRAADALTRAVT</sequence>
<dbReference type="GO" id="GO:0003677">
    <property type="term" value="F:DNA binding"/>
    <property type="evidence" value="ECO:0007669"/>
    <property type="project" value="InterPro"/>
</dbReference>
<reference evidence="2" key="1">
    <citation type="submission" date="2022-10" db="EMBL/GenBank/DDBJ databases">
        <title>The complete genomes of actinobacterial strains from the NBC collection.</title>
        <authorList>
            <person name="Joergensen T.S."/>
            <person name="Alvarez Arevalo M."/>
            <person name="Sterndorff E.B."/>
            <person name="Faurdal D."/>
            <person name="Vuksanovic O."/>
            <person name="Mourched A.-S."/>
            <person name="Charusanti P."/>
            <person name="Shaw S."/>
            <person name="Blin K."/>
            <person name="Weber T."/>
        </authorList>
    </citation>
    <scope>NUCLEOTIDE SEQUENCE</scope>
    <source>
        <strain evidence="2">NBC_00008</strain>
    </source>
</reference>
<evidence type="ECO:0000259" key="1">
    <source>
        <dbReference type="PROSITE" id="PS51736"/>
    </source>
</evidence>
<accession>A0AAU2VZF5</accession>
<name>A0AAU2VZF5_9ACTN</name>
<gene>
    <name evidence="2" type="ORF">OG398_34670</name>
</gene>
<dbReference type="InterPro" id="IPR036162">
    <property type="entry name" value="Resolvase-like_N_sf"/>
</dbReference>
<dbReference type="Gene3D" id="3.40.50.1390">
    <property type="entry name" value="Resolvase, N-terminal catalytic domain"/>
    <property type="match status" value="1"/>
</dbReference>
<dbReference type="SUPFAM" id="SSF53041">
    <property type="entry name" value="Resolvase-like"/>
    <property type="match status" value="1"/>
</dbReference>
<dbReference type="EMBL" id="CP108313">
    <property type="protein sequence ID" value="WTW73017.1"/>
    <property type="molecule type" value="Genomic_DNA"/>
</dbReference>
<dbReference type="PROSITE" id="PS51736">
    <property type="entry name" value="RECOMBINASES_3"/>
    <property type="match status" value="1"/>
</dbReference>
<organism evidence="2">
    <name type="scientific">Streptomyces sp. NBC_00008</name>
    <dbReference type="NCBI Taxonomy" id="2903610"/>
    <lineage>
        <taxon>Bacteria</taxon>
        <taxon>Bacillati</taxon>
        <taxon>Actinomycetota</taxon>
        <taxon>Actinomycetes</taxon>
        <taxon>Kitasatosporales</taxon>
        <taxon>Streptomycetaceae</taxon>
        <taxon>Streptomyces</taxon>
    </lineage>
</organism>
<feature type="domain" description="Resolvase/invertase-type recombinase catalytic" evidence="1">
    <location>
        <begin position="1"/>
        <end position="45"/>
    </location>
</feature>
<evidence type="ECO:0000313" key="2">
    <source>
        <dbReference type="EMBL" id="WTW73017.1"/>
    </source>
</evidence>
<dbReference type="GO" id="GO:0000150">
    <property type="term" value="F:DNA strand exchange activity"/>
    <property type="evidence" value="ECO:0007669"/>
    <property type="project" value="InterPro"/>
</dbReference>
<dbReference type="InterPro" id="IPR006119">
    <property type="entry name" value="Resolv_N"/>
</dbReference>
<proteinExistence type="predicted"/>